<dbReference type="AlphaFoldDB" id="A0AAD6CL41"/>
<evidence type="ECO:0000256" key="3">
    <source>
        <dbReference type="ARBA" id="ARBA00022827"/>
    </source>
</evidence>
<sequence>MRLLSLSILLLAAPGVEVVAYTLDQVEAQFSSYLKLAENGRLSTRGQLPLGCTLACDFLDFALPSQISYPNSTIYSLEESGYWSQQQALTEPTCRFSPKSALDVSFAVLALQVAQCAFAVKSGGHAAFEGASNIQGGMTIDLANLNEITVRSDRTQTAVGAGNIWYDVYTTLQPMGLTVIGGRVSAIGVGGLTLGGGISFFSGRYGWACDNVNNYEVVLADGSIRETAAAINDAFYYLGVNAPSDPYAQVITAYAYAQSVDTYIIASDLQYGKPVANPPILQNFTAVQGAIASTLRIVDQANLTIEFNNTNPGGFRQTYWTLMVGNNADLMADMVAIYMEEIEPLKTVAGIVPSLVFQPITTDMISHFSKNGGNALGLDDQGPLNLVQIDISWSDIADDNRILTAAQKILDGCQAAASAVGLLNKYVYQNYASAGQDVFSGYGQENLARLKAVSAKYDPAQVFQKLQPGYFKLN</sequence>
<keyword evidence="2" id="KW-0285">Flavoprotein</keyword>
<protein>
    <recommendedName>
        <fullName evidence="6">FAD-binding PCMH-type domain-containing protein</fullName>
    </recommendedName>
</protein>
<evidence type="ECO:0000256" key="1">
    <source>
        <dbReference type="ARBA" id="ARBA00005466"/>
    </source>
</evidence>
<dbReference type="PROSITE" id="PS51387">
    <property type="entry name" value="FAD_PCMH"/>
    <property type="match status" value="1"/>
</dbReference>
<evidence type="ECO:0000256" key="4">
    <source>
        <dbReference type="ARBA" id="ARBA00023002"/>
    </source>
</evidence>
<keyword evidence="3" id="KW-0274">FAD</keyword>
<accession>A0AAD6CL41</accession>
<dbReference type="InterPro" id="IPR050416">
    <property type="entry name" value="FAD-linked_Oxidoreductase"/>
</dbReference>
<dbReference type="GO" id="GO:0016491">
    <property type="term" value="F:oxidoreductase activity"/>
    <property type="evidence" value="ECO:0007669"/>
    <property type="project" value="UniProtKB-KW"/>
</dbReference>
<dbReference type="EMBL" id="JAQIZZ010000008">
    <property type="protein sequence ID" value="KAJ5525113.1"/>
    <property type="molecule type" value="Genomic_DNA"/>
</dbReference>
<proteinExistence type="inferred from homology"/>
<reference evidence="7 8" key="1">
    <citation type="journal article" date="2023" name="IMA Fungus">
        <title>Comparative genomic study of the Penicillium genus elucidates a diverse pangenome and 15 lateral gene transfer events.</title>
        <authorList>
            <person name="Petersen C."/>
            <person name="Sorensen T."/>
            <person name="Nielsen M.R."/>
            <person name="Sondergaard T.E."/>
            <person name="Sorensen J.L."/>
            <person name="Fitzpatrick D.A."/>
            <person name="Frisvad J.C."/>
            <person name="Nielsen K.L."/>
        </authorList>
    </citation>
    <scope>NUCLEOTIDE SEQUENCE [LARGE SCALE GENOMIC DNA]</scope>
    <source>
        <strain evidence="7 8">IBT 35679</strain>
    </source>
</reference>
<keyword evidence="4" id="KW-0560">Oxidoreductase</keyword>
<dbReference type="Pfam" id="PF01565">
    <property type="entry name" value="FAD_binding_4"/>
    <property type="match status" value="1"/>
</dbReference>
<keyword evidence="5" id="KW-0732">Signal</keyword>
<dbReference type="Gene3D" id="3.40.462.20">
    <property type="match status" value="1"/>
</dbReference>
<gene>
    <name evidence="7" type="ORF">N7494_011763</name>
</gene>
<evidence type="ECO:0000313" key="8">
    <source>
        <dbReference type="Proteomes" id="UP001220324"/>
    </source>
</evidence>
<evidence type="ECO:0000313" key="7">
    <source>
        <dbReference type="EMBL" id="KAJ5525113.1"/>
    </source>
</evidence>
<evidence type="ECO:0000256" key="2">
    <source>
        <dbReference type="ARBA" id="ARBA00022630"/>
    </source>
</evidence>
<dbReference type="InterPro" id="IPR036318">
    <property type="entry name" value="FAD-bd_PCMH-like_sf"/>
</dbReference>
<dbReference type="Proteomes" id="UP001220324">
    <property type="component" value="Unassembled WGS sequence"/>
</dbReference>
<dbReference type="InterPro" id="IPR006094">
    <property type="entry name" value="Oxid_FAD_bind_N"/>
</dbReference>
<feature type="chain" id="PRO_5042101059" description="FAD-binding PCMH-type domain-containing protein" evidence="5">
    <location>
        <begin position="21"/>
        <end position="474"/>
    </location>
</feature>
<dbReference type="InterPro" id="IPR016166">
    <property type="entry name" value="FAD-bd_PCMH"/>
</dbReference>
<dbReference type="PANTHER" id="PTHR42973">
    <property type="entry name" value="BINDING OXIDOREDUCTASE, PUTATIVE (AFU_ORTHOLOGUE AFUA_1G17690)-RELATED"/>
    <property type="match status" value="1"/>
</dbReference>
<dbReference type="GO" id="GO:0071949">
    <property type="term" value="F:FAD binding"/>
    <property type="evidence" value="ECO:0007669"/>
    <property type="project" value="InterPro"/>
</dbReference>
<dbReference type="SUPFAM" id="SSF56176">
    <property type="entry name" value="FAD-binding/transporter-associated domain-like"/>
    <property type="match status" value="1"/>
</dbReference>
<organism evidence="7 8">
    <name type="scientific">Penicillium frequentans</name>
    <dbReference type="NCBI Taxonomy" id="3151616"/>
    <lineage>
        <taxon>Eukaryota</taxon>
        <taxon>Fungi</taxon>
        <taxon>Dikarya</taxon>
        <taxon>Ascomycota</taxon>
        <taxon>Pezizomycotina</taxon>
        <taxon>Eurotiomycetes</taxon>
        <taxon>Eurotiomycetidae</taxon>
        <taxon>Eurotiales</taxon>
        <taxon>Aspergillaceae</taxon>
        <taxon>Penicillium</taxon>
    </lineage>
</organism>
<comment type="similarity">
    <text evidence="1">Belongs to the oxygen-dependent FAD-linked oxidoreductase family.</text>
</comment>
<name>A0AAD6CL41_9EURO</name>
<feature type="domain" description="FAD-binding PCMH-type" evidence="6">
    <location>
        <begin position="88"/>
        <end position="261"/>
    </location>
</feature>
<evidence type="ECO:0000256" key="5">
    <source>
        <dbReference type="SAM" id="SignalP"/>
    </source>
</evidence>
<keyword evidence="8" id="KW-1185">Reference proteome</keyword>
<dbReference type="InterPro" id="IPR016169">
    <property type="entry name" value="FAD-bd_PCMH_sub2"/>
</dbReference>
<dbReference type="Gene3D" id="3.30.465.10">
    <property type="match status" value="2"/>
</dbReference>
<feature type="signal peptide" evidence="5">
    <location>
        <begin position="1"/>
        <end position="20"/>
    </location>
</feature>
<evidence type="ECO:0000259" key="6">
    <source>
        <dbReference type="PROSITE" id="PS51387"/>
    </source>
</evidence>
<comment type="caution">
    <text evidence="7">The sequence shown here is derived from an EMBL/GenBank/DDBJ whole genome shotgun (WGS) entry which is preliminary data.</text>
</comment>
<dbReference type="PANTHER" id="PTHR42973:SF34">
    <property type="entry name" value="FAD BINDING DOMAIN PROTEIN (AFU_ORTHOLOGUE AFUA_3G02770)"/>
    <property type="match status" value="1"/>
</dbReference>